<dbReference type="RefSeq" id="WP_317966970.1">
    <property type="nucleotide sequence ID" value="NZ_CP129118.1"/>
</dbReference>
<dbReference type="EMBL" id="CP129118">
    <property type="protein sequence ID" value="WOV87144.1"/>
    <property type="molecule type" value="Genomic_DNA"/>
</dbReference>
<dbReference type="SUPFAM" id="SSF56112">
    <property type="entry name" value="Protein kinase-like (PK-like)"/>
    <property type="match status" value="1"/>
</dbReference>
<evidence type="ECO:0000313" key="1">
    <source>
        <dbReference type="EMBL" id="WOV87144.1"/>
    </source>
</evidence>
<dbReference type="Proteomes" id="UP001303902">
    <property type="component" value="Chromosome"/>
</dbReference>
<reference evidence="1 2" key="1">
    <citation type="submission" date="2023-06" db="EMBL/GenBank/DDBJ databases">
        <title>Sporosarcina sp. nov., isolated from Korean tranditional fermented seafood 'Jeotgal'.</title>
        <authorList>
            <person name="Yang A.I."/>
            <person name="Shin N.-R."/>
        </authorList>
    </citation>
    <scope>NUCLEOTIDE SEQUENCE [LARGE SCALE GENOMIC DNA]</scope>
    <source>
        <strain evidence="1 2">T2O-4</strain>
    </source>
</reference>
<keyword evidence="2" id="KW-1185">Reference proteome</keyword>
<sequence length="314" mass="36106">MIEEVLQQYFSNPPTATEVLRDQDRLVAEVTVDGKQYYVKGGKQSLVYIEKTITLTHLMREANLPFITPVQTLDGKYYVKHGQMHFILEQKGVGEEVKCLRMLHIEEIGRMLAKQHLVSENTAMRFGTGTSWGMFGGNATDALGDYDENELCFLDLMRTLKEHDQHVKEMIAIKELYEARRSILHTFWGKLPLGPVQGDFAPYNMLFQQHKMTAVFDYDIAGDEVLVNECIAIAIYLAWHYDYEGPETPDERYTAYIRAYSAERPLSNREQEAVPHLFALIRACRYDRIEAGIEKIKRGDGKPFLDETINILQG</sequence>
<dbReference type="InterPro" id="IPR011009">
    <property type="entry name" value="Kinase-like_dom_sf"/>
</dbReference>
<evidence type="ECO:0000313" key="2">
    <source>
        <dbReference type="Proteomes" id="UP001303902"/>
    </source>
</evidence>
<proteinExistence type="predicted"/>
<dbReference type="Gene3D" id="3.90.1200.10">
    <property type="match status" value="1"/>
</dbReference>
<evidence type="ECO:0008006" key="3">
    <source>
        <dbReference type="Google" id="ProtNLM"/>
    </source>
</evidence>
<organism evidence="1 2">
    <name type="scientific">Sporosarcina oncorhynchi</name>
    <dbReference type="NCBI Taxonomy" id="3056444"/>
    <lineage>
        <taxon>Bacteria</taxon>
        <taxon>Bacillati</taxon>
        <taxon>Bacillota</taxon>
        <taxon>Bacilli</taxon>
        <taxon>Bacillales</taxon>
        <taxon>Caryophanaceae</taxon>
        <taxon>Sporosarcina</taxon>
    </lineage>
</organism>
<protein>
    <recommendedName>
        <fullName evidence="3">Aminoglycoside phosphotransferase domain-containing protein</fullName>
    </recommendedName>
</protein>
<name>A0ABZ0L3F7_9BACL</name>
<gene>
    <name evidence="1" type="ORF">QWT69_14960</name>
</gene>
<accession>A0ABZ0L3F7</accession>